<dbReference type="InterPro" id="IPR005475">
    <property type="entry name" value="Transketolase-like_Pyr-bd"/>
</dbReference>
<dbReference type="FunFam" id="3.40.50.920:FF:000001">
    <property type="entry name" value="Pyruvate dehydrogenase E1 beta subunit"/>
    <property type="match status" value="1"/>
</dbReference>
<reference evidence="5 6" key="1">
    <citation type="submission" date="2016-01" db="EMBL/GenBank/DDBJ databases">
        <title>Genome sequence of Clostridium neopropionicum X4, DSM-3847.</title>
        <authorList>
            <person name="Poehlein A."/>
            <person name="Beck M.H."/>
            <person name="Bengelsdorf F.R."/>
            <person name="Daniel R."/>
            <person name="Duerre P."/>
        </authorList>
    </citation>
    <scope>NUCLEOTIDE SEQUENCE [LARGE SCALE GENOMIC DNA]</scope>
    <source>
        <strain evidence="5 6">DSM-3847</strain>
    </source>
</reference>
<gene>
    <name evidence="5" type="primary">bfmBAB_1</name>
    <name evidence="5" type="ORF">CLNEO_11360</name>
</gene>
<evidence type="ECO:0000256" key="1">
    <source>
        <dbReference type="ARBA" id="ARBA00001964"/>
    </source>
</evidence>
<sequence length="322" mass="34881">MHVTYGQAISDALREEMEKDENIVVFGEDVAQHGGIFGITRGLYELFGENRVKNTPISETSIIGVGAGAALTGLRPCIELMYSDFLLVAFSEIFHCVAKWRFMHGPQYKIPMVIRAAAGSAFGAGAEHSNCVESLFMHTPGLIIISPSTAADAKGLLKSAIRSDNPVLFFEHKQLYQVKEDIPDGEYTIPIGVADIKREGTDVTIIAMGLMVRKALEAAEKLAAEGINAEVLDPRTIAPLDKDAIRKSVEKTHRAIVVEEGNKTGGIGAEIAAMMQEEMYDELDGPVLRVAALDVPLPYDVALELVCIPNADKIVEAVKALF</sequence>
<dbReference type="RefSeq" id="WP_066085837.1">
    <property type="nucleotide sequence ID" value="NZ_LRVM01000003.1"/>
</dbReference>
<keyword evidence="6" id="KW-1185">Reference proteome</keyword>
<comment type="caution">
    <text evidence="5">The sequence shown here is derived from an EMBL/GenBank/DDBJ whole genome shotgun (WGS) entry which is preliminary data.</text>
</comment>
<evidence type="ECO:0000313" key="6">
    <source>
        <dbReference type="Proteomes" id="UP000070539"/>
    </source>
</evidence>
<dbReference type="SMART" id="SM00861">
    <property type="entry name" value="Transket_pyr"/>
    <property type="match status" value="1"/>
</dbReference>
<dbReference type="Pfam" id="PF02780">
    <property type="entry name" value="Transketolase_C"/>
    <property type="match status" value="1"/>
</dbReference>
<dbReference type="PATRIC" id="fig|36847.3.peg.1320"/>
<name>A0A136WF93_9FIRM</name>
<evidence type="ECO:0000256" key="3">
    <source>
        <dbReference type="ARBA" id="ARBA00023052"/>
    </source>
</evidence>
<dbReference type="PANTHER" id="PTHR43257">
    <property type="entry name" value="PYRUVATE DEHYDROGENASE E1 COMPONENT BETA SUBUNIT"/>
    <property type="match status" value="1"/>
</dbReference>
<organism evidence="5 6">
    <name type="scientific">Anaerotignum neopropionicum</name>
    <dbReference type="NCBI Taxonomy" id="36847"/>
    <lineage>
        <taxon>Bacteria</taxon>
        <taxon>Bacillati</taxon>
        <taxon>Bacillota</taxon>
        <taxon>Clostridia</taxon>
        <taxon>Lachnospirales</taxon>
        <taxon>Anaerotignaceae</taxon>
        <taxon>Anaerotignum</taxon>
    </lineage>
</organism>
<dbReference type="InterPro" id="IPR009014">
    <property type="entry name" value="Transketo_C/PFOR_II"/>
</dbReference>
<dbReference type="EMBL" id="LRVM01000003">
    <property type="protein sequence ID" value="KXL53165.1"/>
    <property type="molecule type" value="Genomic_DNA"/>
</dbReference>
<evidence type="ECO:0000259" key="4">
    <source>
        <dbReference type="SMART" id="SM00861"/>
    </source>
</evidence>
<dbReference type="OrthoDB" id="8732661at2"/>
<dbReference type="SUPFAM" id="SSF52518">
    <property type="entry name" value="Thiamin diphosphate-binding fold (THDP-binding)"/>
    <property type="match status" value="1"/>
</dbReference>
<dbReference type="AlphaFoldDB" id="A0A136WF93"/>
<evidence type="ECO:0000256" key="2">
    <source>
        <dbReference type="ARBA" id="ARBA00023002"/>
    </source>
</evidence>
<proteinExistence type="predicted"/>
<dbReference type="Gene3D" id="3.40.50.970">
    <property type="match status" value="1"/>
</dbReference>
<feature type="domain" description="Transketolase-like pyrimidine-binding" evidence="4">
    <location>
        <begin position="3"/>
        <end position="178"/>
    </location>
</feature>
<dbReference type="InterPro" id="IPR029061">
    <property type="entry name" value="THDP-binding"/>
</dbReference>
<keyword evidence="2 5" id="KW-0560">Oxidoreductase</keyword>
<dbReference type="GO" id="GO:0003863">
    <property type="term" value="F:branched-chain 2-oxo acid dehydrogenase activity"/>
    <property type="evidence" value="ECO:0007669"/>
    <property type="project" value="UniProtKB-EC"/>
</dbReference>
<dbReference type="Gene3D" id="3.40.50.920">
    <property type="match status" value="1"/>
</dbReference>
<accession>A0A136WF93</accession>
<dbReference type="FunFam" id="3.40.50.970:FF:000001">
    <property type="entry name" value="Pyruvate dehydrogenase E1 beta subunit"/>
    <property type="match status" value="1"/>
</dbReference>
<dbReference type="SUPFAM" id="SSF52922">
    <property type="entry name" value="TK C-terminal domain-like"/>
    <property type="match status" value="1"/>
</dbReference>
<keyword evidence="3" id="KW-0786">Thiamine pyrophosphate</keyword>
<dbReference type="Pfam" id="PF02779">
    <property type="entry name" value="Transket_pyr"/>
    <property type="match status" value="1"/>
</dbReference>
<protein>
    <submittedName>
        <fullName evidence="5">2-oxoisovalerate dehydrogenase subunit beta</fullName>
        <ecNumber evidence="5">1.2.4.4</ecNumber>
    </submittedName>
</protein>
<comment type="cofactor">
    <cofactor evidence="1">
        <name>thiamine diphosphate</name>
        <dbReference type="ChEBI" id="CHEBI:58937"/>
    </cofactor>
</comment>
<dbReference type="PANTHER" id="PTHR43257:SF2">
    <property type="entry name" value="PYRUVATE DEHYDROGENASE E1 COMPONENT SUBUNIT BETA"/>
    <property type="match status" value="1"/>
</dbReference>
<evidence type="ECO:0000313" key="5">
    <source>
        <dbReference type="EMBL" id="KXL53165.1"/>
    </source>
</evidence>
<dbReference type="STRING" id="36847.CLNEO_11360"/>
<dbReference type="EC" id="1.2.4.4" evidence="5"/>
<dbReference type="InterPro" id="IPR033248">
    <property type="entry name" value="Transketolase_C"/>
</dbReference>
<dbReference type="CDD" id="cd07036">
    <property type="entry name" value="TPP_PYR_E1-PDHc-beta_like"/>
    <property type="match status" value="1"/>
</dbReference>
<dbReference type="NCBIfam" id="NF006667">
    <property type="entry name" value="PRK09212.1"/>
    <property type="match status" value="1"/>
</dbReference>
<dbReference type="Proteomes" id="UP000070539">
    <property type="component" value="Unassembled WGS sequence"/>
</dbReference>